<comment type="similarity">
    <text evidence="2">Belongs to the UDP-glycosyltransferase family.</text>
</comment>
<keyword evidence="8 11" id="KW-1133">Transmembrane helix</keyword>
<feature type="transmembrane region" description="Helical" evidence="11">
    <location>
        <begin position="492"/>
        <end position="511"/>
    </location>
</feature>
<dbReference type="Pfam" id="PF00201">
    <property type="entry name" value="UDPGT"/>
    <property type="match status" value="1"/>
</dbReference>
<dbReference type="Gene3D" id="3.40.50.2000">
    <property type="entry name" value="Glycogen Phosphorylase B"/>
    <property type="match status" value="2"/>
</dbReference>
<protein>
    <recommendedName>
        <fullName evidence="3">glucuronosyltransferase</fullName>
        <ecNumber evidence="3">2.4.1.17</ecNumber>
    </recommendedName>
</protein>
<comment type="subcellular location">
    <subcellularLocation>
        <location evidence="1">Membrane</location>
        <topology evidence="1">Single-pass membrane protein</topology>
    </subcellularLocation>
</comment>
<comment type="caution">
    <text evidence="13">The sequence shown here is derived from an EMBL/GenBank/DDBJ whole genome shotgun (WGS) entry which is preliminary data.</text>
</comment>
<keyword evidence="7 12" id="KW-0732">Signal</keyword>
<proteinExistence type="inferred from homology"/>
<evidence type="ECO:0000256" key="7">
    <source>
        <dbReference type="ARBA" id="ARBA00022729"/>
    </source>
</evidence>
<evidence type="ECO:0000256" key="8">
    <source>
        <dbReference type="ARBA" id="ARBA00022989"/>
    </source>
</evidence>
<dbReference type="GO" id="GO:0016020">
    <property type="term" value="C:membrane"/>
    <property type="evidence" value="ECO:0007669"/>
    <property type="project" value="UniProtKB-SubCell"/>
</dbReference>
<dbReference type="InterPro" id="IPR050271">
    <property type="entry name" value="UDP-glycosyltransferase"/>
</dbReference>
<feature type="chain" id="PRO_5035912464" description="glucuronosyltransferase" evidence="12">
    <location>
        <begin position="18"/>
        <end position="532"/>
    </location>
</feature>
<dbReference type="AlphaFoldDB" id="A0A8S1GVU8"/>
<dbReference type="PANTHER" id="PTHR48043">
    <property type="entry name" value="EG:EG0003.4 PROTEIN-RELATED"/>
    <property type="match status" value="1"/>
</dbReference>
<evidence type="ECO:0000256" key="6">
    <source>
        <dbReference type="ARBA" id="ARBA00022692"/>
    </source>
</evidence>
<evidence type="ECO:0000256" key="9">
    <source>
        <dbReference type="ARBA" id="ARBA00023136"/>
    </source>
</evidence>
<dbReference type="SUPFAM" id="SSF53756">
    <property type="entry name" value="UDP-Glycosyltransferase/glycogen phosphorylase"/>
    <property type="match status" value="1"/>
</dbReference>
<evidence type="ECO:0000256" key="1">
    <source>
        <dbReference type="ARBA" id="ARBA00004167"/>
    </source>
</evidence>
<dbReference type="EMBL" id="CAJGYM010000005">
    <property type="protein sequence ID" value="CAD6186868.1"/>
    <property type="molecule type" value="Genomic_DNA"/>
</dbReference>
<evidence type="ECO:0000256" key="3">
    <source>
        <dbReference type="ARBA" id="ARBA00012544"/>
    </source>
</evidence>
<feature type="signal peptide" evidence="12">
    <location>
        <begin position="1"/>
        <end position="17"/>
    </location>
</feature>
<reference evidence="13" key="1">
    <citation type="submission" date="2020-10" db="EMBL/GenBank/DDBJ databases">
        <authorList>
            <person name="Kikuchi T."/>
        </authorList>
    </citation>
    <scope>NUCLEOTIDE SEQUENCE</scope>
    <source>
        <strain evidence="13">NKZ352</strain>
    </source>
</reference>
<name>A0A8S1GVU8_9PELO</name>
<dbReference type="Proteomes" id="UP000835052">
    <property type="component" value="Unassembled WGS sequence"/>
</dbReference>
<keyword evidence="4" id="KW-0328">Glycosyltransferase</keyword>
<dbReference type="GO" id="GO:0015020">
    <property type="term" value="F:glucuronosyltransferase activity"/>
    <property type="evidence" value="ECO:0007669"/>
    <property type="project" value="UniProtKB-EC"/>
</dbReference>
<keyword evidence="6 11" id="KW-0812">Transmembrane</keyword>
<evidence type="ECO:0000256" key="12">
    <source>
        <dbReference type="SAM" id="SignalP"/>
    </source>
</evidence>
<evidence type="ECO:0000256" key="5">
    <source>
        <dbReference type="ARBA" id="ARBA00022679"/>
    </source>
</evidence>
<evidence type="ECO:0000256" key="4">
    <source>
        <dbReference type="ARBA" id="ARBA00022676"/>
    </source>
</evidence>
<sequence>MNFHVLLGFLLFEPLLAYNVLIISPHFGYSHMKFMGLLADLLLDAGHSVTLFEPLVLDSYKSKKVVSSPNVTRIFYEHDAEGIAYVKKKGDKFFSELWEPTESLTGILDLPNVFIADFQHMSKKIFRDKEMHEMLRSKKFDLAISETFDFTGLYLADFLEIPSVLPVFSAVRLPGPMNALGQDFSSNIIPGAFSKYGDESTIGDRAKNLMSHKLFAYIFNTVFDKQYEWAKEAFGDKARHWEDIVADGTFFLTNGNNYLDFPMMLLPKIVPIGGITMTNDKSILKPLPEEYNKMLSERSSTVFVSFGSVLRSVDMPWRYKESLIKVFELMPDTTFIWKYEEDDKDLSAKLPSNVHLRKWVPQPALLADKRVKAFVTHGGLGSTMEVAYSGKAALMIPVFGDQPINAEMLARHGSALRYNVKDLTDAPKFVSHLKRLTQIPSFAENAQKLSEVLKNPPIDPRQIALKHIEFAARFGKLPNMNSHARKLNFVQYYFLDIAAIIFSCLFVIVYVTSKVVCGVAKFLKGNVKEKSQ</sequence>
<dbReference type="EC" id="2.4.1.17" evidence="3"/>
<dbReference type="OrthoDB" id="5835829at2759"/>
<evidence type="ECO:0000256" key="10">
    <source>
        <dbReference type="ARBA" id="ARBA00047475"/>
    </source>
</evidence>
<evidence type="ECO:0000256" key="11">
    <source>
        <dbReference type="SAM" id="Phobius"/>
    </source>
</evidence>
<keyword evidence="14" id="KW-1185">Reference proteome</keyword>
<dbReference type="FunFam" id="3.40.50.2000:FF:000038">
    <property type="entry name" value="UDP-GlucuronosylTransferase"/>
    <property type="match status" value="1"/>
</dbReference>
<dbReference type="CDD" id="cd03784">
    <property type="entry name" value="GT1_Gtf-like"/>
    <property type="match status" value="1"/>
</dbReference>
<keyword evidence="5" id="KW-0808">Transferase</keyword>
<evidence type="ECO:0000313" key="14">
    <source>
        <dbReference type="Proteomes" id="UP000835052"/>
    </source>
</evidence>
<comment type="catalytic activity">
    <reaction evidence="10">
        <text>glucuronate acceptor + UDP-alpha-D-glucuronate = acceptor beta-D-glucuronoside + UDP + H(+)</text>
        <dbReference type="Rhea" id="RHEA:21032"/>
        <dbReference type="ChEBI" id="CHEBI:15378"/>
        <dbReference type="ChEBI" id="CHEBI:58052"/>
        <dbReference type="ChEBI" id="CHEBI:58223"/>
        <dbReference type="ChEBI" id="CHEBI:132367"/>
        <dbReference type="ChEBI" id="CHEBI:132368"/>
        <dbReference type="EC" id="2.4.1.17"/>
    </reaction>
</comment>
<keyword evidence="9 11" id="KW-0472">Membrane</keyword>
<evidence type="ECO:0000313" key="13">
    <source>
        <dbReference type="EMBL" id="CAD6186868.1"/>
    </source>
</evidence>
<dbReference type="PANTHER" id="PTHR48043:SF23">
    <property type="entry name" value="UDP-GLUCURONOSYLTRANSFERASE"/>
    <property type="match status" value="1"/>
</dbReference>
<organism evidence="13 14">
    <name type="scientific">Caenorhabditis auriculariae</name>
    <dbReference type="NCBI Taxonomy" id="2777116"/>
    <lineage>
        <taxon>Eukaryota</taxon>
        <taxon>Metazoa</taxon>
        <taxon>Ecdysozoa</taxon>
        <taxon>Nematoda</taxon>
        <taxon>Chromadorea</taxon>
        <taxon>Rhabditida</taxon>
        <taxon>Rhabditina</taxon>
        <taxon>Rhabditomorpha</taxon>
        <taxon>Rhabditoidea</taxon>
        <taxon>Rhabditidae</taxon>
        <taxon>Peloderinae</taxon>
        <taxon>Caenorhabditis</taxon>
    </lineage>
</organism>
<dbReference type="FunFam" id="3.40.50.2000:FF:000228">
    <property type="entry name" value="UDP-GlucuronosylTransferase"/>
    <property type="match status" value="1"/>
</dbReference>
<dbReference type="InterPro" id="IPR002213">
    <property type="entry name" value="UDP_glucos_trans"/>
</dbReference>
<gene>
    <name evidence="13" type="ORF">CAUJ_LOCUS2787</name>
</gene>
<accession>A0A8S1GVU8</accession>
<evidence type="ECO:0000256" key="2">
    <source>
        <dbReference type="ARBA" id="ARBA00009995"/>
    </source>
</evidence>